<evidence type="ECO:0000313" key="6">
    <source>
        <dbReference type="EMBL" id="QSZ26598.1"/>
    </source>
</evidence>
<dbReference type="RefSeq" id="WP_284679276.1">
    <property type="nucleotide sequence ID" value="NZ_CP060096.1"/>
</dbReference>
<keyword evidence="1 5" id="KW-1003">Cell membrane</keyword>
<keyword evidence="4 5" id="KW-0472">Membrane</keyword>
<keyword evidence="7" id="KW-1185">Reference proteome</keyword>
<evidence type="ECO:0000256" key="1">
    <source>
        <dbReference type="ARBA" id="ARBA00022475"/>
    </source>
</evidence>
<accession>A0A974Y2Y3</accession>
<keyword evidence="3 5" id="KW-1133">Transmembrane helix</keyword>
<evidence type="ECO:0000256" key="4">
    <source>
        <dbReference type="ARBA" id="ARBA00023136"/>
    </source>
</evidence>
<dbReference type="GO" id="GO:0044781">
    <property type="term" value="P:bacterial-type flagellum organization"/>
    <property type="evidence" value="ECO:0007669"/>
    <property type="project" value="UniProtKB-UniRule"/>
</dbReference>
<reference evidence="6" key="1">
    <citation type="submission" date="2020-08" db="EMBL/GenBank/DDBJ databases">
        <title>Genomic insights into the carbon and energy metabolism of the first obligate autotrophic acetogenic bacterium Aceticella autotrophica gen. nov., sp. nov.</title>
        <authorList>
            <person name="Toshchakov S.V."/>
            <person name="Elcheninov A.G."/>
            <person name="Kublanov I.V."/>
            <person name="Frolov E.N."/>
            <person name="Lebedinsky A.V."/>
        </authorList>
    </citation>
    <scope>NUCLEOTIDE SEQUENCE</scope>
    <source>
        <strain evidence="6">3443-3Ac</strain>
    </source>
</reference>
<evidence type="ECO:0000256" key="5">
    <source>
        <dbReference type="RuleBase" id="RU362064"/>
    </source>
</evidence>
<dbReference type="Proteomes" id="UP000671913">
    <property type="component" value="Chromosome"/>
</dbReference>
<dbReference type="EMBL" id="CP060096">
    <property type="protein sequence ID" value="QSZ26598.1"/>
    <property type="molecule type" value="Genomic_DNA"/>
</dbReference>
<dbReference type="KEGG" id="aaut:ACETAC_06690"/>
<dbReference type="Pfam" id="PF04347">
    <property type="entry name" value="FliO"/>
    <property type="match status" value="1"/>
</dbReference>
<evidence type="ECO:0000256" key="3">
    <source>
        <dbReference type="ARBA" id="ARBA00022989"/>
    </source>
</evidence>
<dbReference type="GO" id="GO:0009425">
    <property type="term" value="C:bacterial-type flagellum basal body"/>
    <property type="evidence" value="ECO:0007669"/>
    <property type="project" value="UniProtKB-SubCell"/>
</dbReference>
<keyword evidence="5" id="KW-0975">Bacterial flagellum</keyword>
<evidence type="ECO:0000313" key="7">
    <source>
        <dbReference type="Proteomes" id="UP000671913"/>
    </source>
</evidence>
<keyword evidence="2 5" id="KW-0812">Transmembrane</keyword>
<dbReference type="AlphaFoldDB" id="A0A974Y2Y3"/>
<keyword evidence="6" id="KW-0966">Cell projection</keyword>
<proteinExistence type="inferred from homology"/>
<feature type="transmembrane region" description="Helical" evidence="5">
    <location>
        <begin position="6"/>
        <end position="28"/>
    </location>
</feature>
<keyword evidence="6" id="KW-0969">Cilium</keyword>
<organism evidence="6 7">
    <name type="scientific">Aceticella autotrophica</name>
    <dbReference type="NCBI Taxonomy" id="2755338"/>
    <lineage>
        <taxon>Bacteria</taxon>
        <taxon>Bacillati</taxon>
        <taxon>Bacillota</taxon>
        <taxon>Clostridia</taxon>
        <taxon>Thermoanaerobacterales</taxon>
        <taxon>Thermoanaerobacteraceae</taxon>
        <taxon>Aceticella</taxon>
    </lineage>
</organism>
<name>A0A974Y2Y3_9THEO</name>
<comment type="similarity">
    <text evidence="5">Belongs to the FliO/MopB family.</text>
</comment>
<gene>
    <name evidence="6" type="primary">fliO</name>
    <name evidence="6" type="ORF">ACETAC_06690</name>
</gene>
<protein>
    <recommendedName>
        <fullName evidence="5">Flagellar protein</fullName>
    </recommendedName>
</protein>
<dbReference type="NCBIfam" id="TIGR03500">
    <property type="entry name" value="FliO_TIGR"/>
    <property type="match status" value="1"/>
</dbReference>
<evidence type="ECO:0000256" key="2">
    <source>
        <dbReference type="ARBA" id="ARBA00022692"/>
    </source>
</evidence>
<comment type="subcellular location">
    <subcellularLocation>
        <location evidence="5">Cell membrane</location>
    </subcellularLocation>
    <subcellularLocation>
        <location evidence="5">Bacterial flagellum basal body</location>
    </subcellularLocation>
</comment>
<dbReference type="GO" id="GO:0005886">
    <property type="term" value="C:plasma membrane"/>
    <property type="evidence" value="ECO:0007669"/>
    <property type="project" value="UniProtKB-SubCell"/>
</dbReference>
<sequence length="129" mass="14914">MTGFTGTLFNIIWFLAIFVFILFMAYFVTKILNQKTLSYTKSNNMQVIEHIFLGHDKNLYIVKVGSEYILIGVTSSNINYIKKIKKEDIAVMENKKNDFKCNLDISLKKLKTLSNKYLGGNKNDIDEKN</sequence>
<dbReference type="InterPro" id="IPR022781">
    <property type="entry name" value="Flagellar_biosynth_FliO"/>
</dbReference>
<keyword evidence="6" id="KW-0282">Flagellum</keyword>